<dbReference type="PANTHER" id="PTHR38030">
    <property type="entry name" value="PROTOPORPHYRINOGEN IX DEHYDROGENASE [MENAQUINONE]"/>
    <property type="match status" value="1"/>
</dbReference>
<evidence type="ECO:0000313" key="2">
    <source>
        <dbReference type="EMBL" id="SDY53497.1"/>
    </source>
</evidence>
<protein>
    <submittedName>
        <fullName evidence="2">Protoporphyrinogen IX oxidase, menaquinone-dependent (Flavodoxin domain)</fullName>
    </submittedName>
</protein>
<keyword evidence="3" id="KW-1185">Reference proteome</keyword>
<organism evidence="2 3">
    <name type="scientific">Proteiniborus ethanoligenes</name>
    <dbReference type="NCBI Taxonomy" id="415015"/>
    <lineage>
        <taxon>Bacteria</taxon>
        <taxon>Bacillati</taxon>
        <taxon>Bacillota</taxon>
        <taxon>Clostridia</taxon>
        <taxon>Eubacteriales</taxon>
        <taxon>Proteiniborus</taxon>
    </lineage>
</organism>
<dbReference type="InterPro" id="IPR029039">
    <property type="entry name" value="Flavoprotein-like_sf"/>
</dbReference>
<evidence type="ECO:0000313" key="3">
    <source>
        <dbReference type="Proteomes" id="UP000198625"/>
    </source>
</evidence>
<dbReference type="Proteomes" id="UP000198625">
    <property type="component" value="Unassembled WGS sequence"/>
</dbReference>
<dbReference type="Gene3D" id="3.40.50.360">
    <property type="match status" value="1"/>
</dbReference>
<dbReference type="Pfam" id="PF12724">
    <property type="entry name" value="Flavodoxin_5"/>
    <property type="match status" value="1"/>
</dbReference>
<dbReference type="AlphaFoldDB" id="A0A1H3KMV0"/>
<dbReference type="OrthoDB" id="2146857at2"/>
<accession>A0A1H3KMV0</accession>
<dbReference type="PANTHER" id="PTHR38030:SF2">
    <property type="entry name" value="PROTOPORPHYRINOGEN IX DEHYDROGENASE [QUINONE]"/>
    <property type="match status" value="1"/>
</dbReference>
<dbReference type="EMBL" id="FNQE01000002">
    <property type="protein sequence ID" value="SDY53497.1"/>
    <property type="molecule type" value="Genomic_DNA"/>
</dbReference>
<proteinExistence type="predicted"/>
<gene>
    <name evidence="2" type="ORF">SAMN05660462_00249</name>
</gene>
<feature type="domain" description="Flavodoxin" evidence="1">
    <location>
        <begin position="4"/>
        <end position="140"/>
    </location>
</feature>
<dbReference type="GO" id="GO:0070819">
    <property type="term" value="F:menaquinone-dependent protoporphyrinogen oxidase activity"/>
    <property type="evidence" value="ECO:0007669"/>
    <property type="project" value="TreeGrafter"/>
</dbReference>
<dbReference type="InterPro" id="IPR026816">
    <property type="entry name" value="Flavodoxin_dom"/>
</dbReference>
<dbReference type="GO" id="GO:0010181">
    <property type="term" value="F:FMN binding"/>
    <property type="evidence" value="ECO:0007669"/>
    <property type="project" value="TreeGrafter"/>
</dbReference>
<dbReference type="InterPro" id="IPR052200">
    <property type="entry name" value="Protoporphyrinogen_IX_DH"/>
</dbReference>
<dbReference type="SUPFAM" id="SSF52218">
    <property type="entry name" value="Flavoproteins"/>
    <property type="match status" value="1"/>
</dbReference>
<name>A0A1H3KMV0_9FIRM</name>
<dbReference type="RefSeq" id="WP_091726113.1">
    <property type="nucleotide sequence ID" value="NZ_FNQE01000002.1"/>
</dbReference>
<evidence type="ECO:0000259" key="1">
    <source>
        <dbReference type="Pfam" id="PF12724"/>
    </source>
</evidence>
<dbReference type="GO" id="GO:0006783">
    <property type="term" value="P:heme biosynthetic process"/>
    <property type="evidence" value="ECO:0007669"/>
    <property type="project" value="TreeGrafter"/>
</dbReference>
<sequence>MKTIIIYKSKTGFVKKYAEWIAKDLLADIYEVSKVNVNTLTKYDAVIYGGSLHAVGINGVKFITRNIDKLMGKRVVVFASGASPSSEKVIKEVITRNFTSDQQKHIKFFYLQGGFNYNKLSSFDKVLMTLLKWNIKNKKKKKKELTSDEIGMLEVLDKPADFTRKSNIDEIVNYVNS</sequence>
<reference evidence="2 3" key="1">
    <citation type="submission" date="2016-10" db="EMBL/GenBank/DDBJ databases">
        <authorList>
            <person name="de Groot N.N."/>
        </authorList>
    </citation>
    <scope>NUCLEOTIDE SEQUENCE [LARGE SCALE GENOMIC DNA]</scope>
    <source>
        <strain evidence="2 3">DSM 21650</strain>
    </source>
</reference>
<dbReference type="STRING" id="415015.SAMN05660462_00249"/>